<feature type="region of interest" description="Disordered" evidence="1">
    <location>
        <begin position="1"/>
        <end position="37"/>
    </location>
</feature>
<organism evidence="2 3">
    <name type="scientific">Nepenthes gracilis</name>
    <name type="common">Slender pitcher plant</name>
    <dbReference type="NCBI Taxonomy" id="150966"/>
    <lineage>
        <taxon>Eukaryota</taxon>
        <taxon>Viridiplantae</taxon>
        <taxon>Streptophyta</taxon>
        <taxon>Embryophyta</taxon>
        <taxon>Tracheophyta</taxon>
        <taxon>Spermatophyta</taxon>
        <taxon>Magnoliopsida</taxon>
        <taxon>eudicotyledons</taxon>
        <taxon>Gunneridae</taxon>
        <taxon>Pentapetalae</taxon>
        <taxon>Caryophyllales</taxon>
        <taxon>Nepenthaceae</taxon>
        <taxon>Nepenthes</taxon>
    </lineage>
</organism>
<gene>
    <name evidence="2" type="ORF">Nepgr_013433</name>
</gene>
<name>A0AAD3XNN3_NEPGR</name>
<dbReference type="Proteomes" id="UP001279734">
    <property type="component" value="Unassembled WGS sequence"/>
</dbReference>
<protein>
    <submittedName>
        <fullName evidence="2">Uncharacterized protein</fullName>
    </submittedName>
</protein>
<feature type="region of interest" description="Disordered" evidence="1">
    <location>
        <begin position="50"/>
        <end position="71"/>
    </location>
</feature>
<sequence length="71" mass="7990">MHNLPTASSESEHHDNSSTAQDHQYTGNRAEKTFSRQCGMQAPIQELASISNRGTNHQHVTRKFHSSKETL</sequence>
<feature type="compositionally biased region" description="Polar residues" evidence="1">
    <location>
        <begin position="17"/>
        <end position="27"/>
    </location>
</feature>
<proteinExistence type="predicted"/>
<comment type="caution">
    <text evidence="2">The sequence shown here is derived from an EMBL/GenBank/DDBJ whole genome shotgun (WGS) entry which is preliminary data.</text>
</comment>
<dbReference type="AlphaFoldDB" id="A0AAD3XNN3"/>
<keyword evidence="3" id="KW-1185">Reference proteome</keyword>
<dbReference type="EMBL" id="BSYO01000011">
    <property type="protein sequence ID" value="GMH11592.1"/>
    <property type="molecule type" value="Genomic_DNA"/>
</dbReference>
<evidence type="ECO:0000313" key="3">
    <source>
        <dbReference type="Proteomes" id="UP001279734"/>
    </source>
</evidence>
<accession>A0AAD3XNN3</accession>
<evidence type="ECO:0000256" key="1">
    <source>
        <dbReference type="SAM" id="MobiDB-lite"/>
    </source>
</evidence>
<reference evidence="2" key="1">
    <citation type="submission" date="2023-05" db="EMBL/GenBank/DDBJ databases">
        <title>Nepenthes gracilis genome sequencing.</title>
        <authorList>
            <person name="Fukushima K."/>
        </authorList>
    </citation>
    <scope>NUCLEOTIDE SEQUENCE</scope>
    <source>
        <strain evidence="2">SING2019-196</strain>
    </source>
</reference>
<evidence type="ECO:0000313" key="2">
    <source>
        <dbReference type="EMBL" id="GMH11592.1"/>
    </source>
</evidence>